<organism evidence="4 5">
    <name type="scientific">Acinetobacter vivianii</name>
    <dbReference type="NCBI Taxonomy" id="1776742"/>
    <lineage>
        <taxon>Bacteria</taxon>
        <taxon>Pseudomonadati</taxon>
        <taxon>Pseudomonadota</taxon>
        <taxon>Gammaproteobacteria</taxon>
        <taxon>Moraxellales</taxon>
        <taxon>Moraxellaceae</taxon>
        <taxon>Acinetobacter</taxon>
    </lineage>
</organism>
<accession>N9QD81</accession>
<dbReference type="HOGENOM" id="CLU_069356_23_3_6"/>
<dbReference type="OrthoDB" id="116240at2"/>
<dbReference type="Gene3D" id="1.10.357.10">
    <property type="entry name" value="Tetracycline Repressor, domain 2"/>
    <property type="match status" value="1"/>
</dbReference>
<dbReference type="EMBL" id="APRW01000001">
    <property type="protein sequence ID" value="ENX24877.1"/>
    <property type="molecule type" value="Genomic_DNA"/>
</dbReference>
<dbReference type="Pfam" id="PF00440">
    <property type="entry name" value="TetR_N"/>
    <property type="match status" value="1"/>
</dbReference>
<feature type="DNA-binding region" description="H-T-H motif" evidence="2">
    <location>
        <begin position="28"/>
        <end position="47"/>
    </location>
</feature>
<reference evidence="4 5" key="1">
    <citation type="submission" date="2013-02" db="EMBL/GenBank/DDBJ databases">
        <title>The Genome Sequence of Acinetobacter sp. NIPH 2168.</title>
        <authorList>
            <consortium name="The Broad Institute Genome Sequencing Platform"/>
            <consortium name="The Broad Institute Genome Sequencing Center for Infectious Disease"/>
            <person name="Cerqueira G."/>
            <person name="Feldgarden M."/>
            <person name="Courvalin P."/>
            <person name="Perichon B."/>
            <person name="Grillot-Courvalin C."/>
            <person name="Clermont D."/>
            <person name="Rocha E."/>
            <person name="Yoon E.-J."/>
            <person name="Nemec A."/>
            <person name="Walker B."/>
            <person name="Young S.K."/>
            <person name="Zeng Q."/>
            <person name="Gargeya S."/>
            <person name="Fitzgerald M."/>
            <person name="Haas B."/>
            <person name="Abouelleil A."/>
            <person name="Alvarado L."/>
            <person name="Arachchi H.M."/>
            <person name="Berlin A.M."/>
            <person name="Chapman S.B."/>
            <person name="Dewar J."/>
            <person name="Goldberg J."/>
            <person name="Griggs A."/>
            <person name="Gujja S."/>
            <person name="Hansen M."/>
            <person name="Howarth C."/>
            <person name="Imamovic A."/>
            <person name="Larimer J."/>
            <person name="McCowan C."/>
            <person name="Murphy C."/>
            <person name="Neiman D."/>
            <person name="Pearson M."/>
            <person name="Priest M."/>
            <person name="Roberts A."/>
            <person name="Saif S."/>
            <person name="Shea T."/>
            <person name="Sisk P."/>
            <person name="Sykes S."/>
            <person name="Wortman J."/>
            <person name="Nusbaum C."/>
            <person name="Birren B."/>
        </authorList>
    </citation>
    <scope>NUCLEOTIDE SEQUENCE [LARGE SCALE GENOMIC DNA]</scope>
    <source>
        <strain evidence="4 5">NIPH 2168</strain>
    </source>
</reference>
<evidence type="ECO:0000313" key="4">
    <source>
        <dbReference type="EMBL" id="ENX24877.1"/>
    </source>
</evidence>
<proteinExistence type="predicted"/>
<comment type="caution">
    <text evidence="4">The sequence shown here is derived from an EMBL/GenBank/DDBJ whole genome shotgun (WGS) entry which is preliminary data.</text>
</comment>
<dbReference type="InterPro" id="IPR009057">
    <property type="entry name" value="Homeodomain-like_sf"/>
</dbReference>
<dbReference type="AlphaFoldDB" id="N9QD81"/>
<evidence type="ECO:0000256" key="2">
    <source>
        <dbReference type="PROSITE-ProRule" id="PRU00335"/>
    </source>
</evidence>
<dbReference type="GO" id="GO:0003677">
    <property type="term" value="F:DNA binding"/>
    <property type="evidence" value="ECO:0007669"/>
    <property type="project" value="UniProtKB-UniRule"/>
</dbReference>
<dbReference type="RefSeq" id="WP_005254897.1">
    <property type="nucleotide sequence ID" value="NZ_BMDR01000015.1"/>
</dbReference>
<keyword evidence="5" id="KW-1185">Reference proteome</keyword>
<dbReference type="GeneID" id="303685471"/>
<protein>
    <recommendedName>
        <fullName evidence="3">HTH tetR-type domain-containing protein</fullName>
    </recommendedName>
</protein>
<evidence type="ECO:0000259" key="3">
    <source>
        <dbReference type="PROSITE" id="PS50977"/>
    </source>
</evidence>
<dbReference type="PROSITE" id="PS50977">
    <property type="entry name" value="HTH_TETR_2"/>
    <property type="match status" value="1"/>
</dbReference>
<feature type="domain" description="HTH tetR-type" evidence="3">
    <location>
        <begin position="5"/>
        <end position="65"/>
    </location>
</feature>
<sequence>MQKNKSKQADILNTAVNLYYQRGFNSIGVDRIIIESKVAKMTYYKYFPAKVDIYEACLNHEIFEIKSGLIDAIESLPDSNYLGQIEIVIDWFYTRSNSVGYNGMLYQKAKAELIDSSCILIIDDYYMWLNQTVCDLLFKAYISNYKQKTNFIITLIDGMLQAPYLMSINELKTVLHTILKS</sequence>
<evidence type="ECO:0000313" key="5">
    <source>
        <dbReference type="Proteomes" id="UP000013173"/>
    </source>
</evidence>
<dbReference type="Proteomes" id="UP000013173">
    <property type="component" value="Unassembled WGS sequence"/>
</dbReference>
<gene>
    <name evidence="4" type="ORF">F892_00027</name>
</gene>
<dbReference type="SUPFAM" id="SSF46689">
    <property type="entry name" value="Homeodomain-like"/>
    <property type="match status" value="1"/>
</dbReference>
<name>N9QD81_9GAMM</name>
<keyword evidence="1 2" id="KW-0238">DNA-binding</keyword>
<dbReference type="PATRIC" id="fig|1217706.3.peg.19"/>
<dbReference type="InterPro" id="IPR001647">
    <property type="entry name" value="HTH_TetR"/>
</dbReference>
<evidence type="ECO:0000256" key="1">
    <source>
        <dbReference type="ARBA" id="ARBA00023125"/>
    </source>
</evidence>